<evidence type="ECO:0000256" key="1">
    <source>
        <dbReference type="ARBA" id="ARBA00006484"/>
    </source>
</evidence>
<dbReference type="Proteomes" id="UP001497472">
    <property type="component" value="Unassembled WGS sequence"/>
</dbReference>
<comment type="similarity">
    <text evidence="1 22">Belongs to the short-chain dehydrogenases/reductases (SDR) family.</text>
</comment>
<accession>A0AAV1K2R1</accession>
<dbReference type="Gene3D" id="3.40.50.720">
    <property type="entry name" value="NAD(P)-binding Rossmann-like Domain"/>
    <property type="match status" value="1"/>
</dbReference>
<gene>
    <name evidence="23" type="ORF">LNINA_LOCUS14846</name>
</gene>
<comment type="catalytic activity">
    <reaction evidence="10">
        <text>resolvin D1 + NAD(+) = 8-oxoresolvin D1 + NADH + H(+)</text>
        <dbReference type="Rhea" id="RHEA:50124"/>
        <dbReference type="ChEBI" id="CHEBI:15378"/>
        <dbReference type="ChEBI" id="CHEBI:57540"/>
        <dbReference type="ChEBI" id="CHEBI:57945"/>
        <dbReference type="ChEBI" id="CHEBI:132079"/>
        <dbReference type="ChEBI" id="CHEBI:132080"/>
    </reaction>
    <physiologicalReaction direction="left-to-right" evidence="10">
        <dbReference type="Rhea" id="RHEA:50125"/>
    </physiologicalReaction>
</comment>
<evidence type="ECO:0000256" key="7">
    <source>
        <dbReference type="ARBA" id="ARBA00042026"/>
    </source>
</evidence>
<dbReference type="InterPro" id="IPR020904">
    <property type="entry name" value="Sc_DH/Rdtase_CS"/>
</dbReference>
<dbReference type="EMBL" id="CAVLEF010000282">
    <property type="protein sequence ID" value="CAK1556075.1"/>
    <property type="molecule type" value="Genomic_DNA"/>
</dbReference>
<keyword evidence="24" id="KW-1185">Reference proteome</keyword>
<dbReference type="PRINTS" id="PR00080">
    <property type="entry name" value="SDRFAMILY"/>
</dbReference>
<dbReference type="PRINTS" id="PR00081">
    <property type="entry name" value="GDHRDH"/>
</dbReference>
<evidence type="ECO:0000256" key="10">
    <source>
        <dbReference type="ARBA" id="ARBA00047672"/>
    </source>
</evidence>
<comment type="catalytic activity">
    <reaction evidence="17">
        <text>prostaglandin A1 + NAD(+) = 15-oxo-prostaglandin A1 + NADH + H(+)</text>
        <dbReference type="Rhea" id="RHEA:41263"/>
        <dbReference type="ChEBI" id="CHEBI:15378"/>
        <dbReference type="ChEBI" id="CHEBI:57398"/>
        <dbReference type="ChEBI" id="CHEBI:57540"/>
        <dbReference type="ChEBI" id="CHEBI:57945"/>
        <dbReference type="ChEBI" id="CHEBI:85072"/>
    </reaction>
    <physiologicalReaction direction="left-to-right" evidence="17">
        <dbReference type="Rhea" id="RHEA:41264"/>
    </physiologicalReaction>
</comment>
<evidence type="ECO:0000256" key="22">
    <source>
        <dbReference type="RuleBase" id="RU000363"/>
    </source>
</evidence>
<dbReference type="InterPro" id="IPR036291">
    <property type="entry name" value="NAD(P)-bd_dom_sf"/>
</dbReference>
<dbReference type="EC" id="1.1.1.232" evidence="4"/>
<comment type="catalytic activity">
    <reaction evidence="18">
        <text>prostaglandin E2 + NAD(+) = 15-oxoprostaglandin E2 + NADH + H(+)</text>
        <dbReference type="Rhea" id="RHEA:11876"/>
        <dbReference type="ChEBI" id="CHEBI:15378"/>
        <dbReference type="ChEBI" id="CHEBI:57400"/>
        <dbReference type="ChEBI" id="CHEBI:57540"/>
        <dbReference type="ChEBI" id="CHEBI:57945"/>
        <dbReference type="ChEBI" id="CHEBI:606564"/>
        <dbReference type="EC" id="1.1.1.141"/>
    </reaction>
    <physiologicalReaction direction="left-to-right" evidence="18">
        <dbReference type="Rhea" id="RHEA:11877"/>
    </physiologicalReaction>
</comment>
<dbReference type="GO" id="GO:0016404">
    <property type="term" value="F:15-hydroxyprostaglandin dehydrogenase (NAD+) activity"/>
    <property type="evidence" value="ECO:0007669"/>
    <property type="project" value="UniProtKB-EC"/>
</dbReference>
<dbReference type="Pfam" id="PF00106">
    <property type="entry name" value="adh_short"/>
    <property type="match status" value="1"/>
</dbReference>
<comment type="catalytic activity">
    <reaction evidence="12">
        <text>15-oxo-(5S,6R)-dihydroxy-(7E,9E,11Z)-eicosatrienoate + NADH + H(+) = (5S,6R,15S)-trihydroxy-(7E,9E,11Z)-eicosatrienoate + NAD(+)</text>
        <dbReference type="Rhea" id="RHEA:41596"/>
        <dbReference type="ChEBI" id="CHEBI:15378"/>
        <dbReference type="ChEBI" id="CHEBI:57540"/>
        <dbReference type="ChEBI" id="CHEBI:57945"/>
        <dbReference type="ChEBI" id="CHEBI:78325"/>
        <dbReference type="ChEBI" id="CHEBI:78329"/>
    </reaction>
    <physiologicalReaction direction="left-to-right" evidence="12">
        <dbReference type="Rhea" id="RHEA:41597"/>
    </physiologicalReaction>
</comment>
<name>A0AAV1K2R1_9NEOP</name>
<evidence type="ECO:0000256" key="18">
    <source>
        <dbReference type="ARBA" id="ARBA00048739"/>
    </source>
</evidence>
<comment type="catalytic activity">
    <reaction evidence="14">
        <text>resolvin D1 + NAD(+) = 17-oxoresolvin D1 + NADH + H(+)</text>
        <dbReference type="Rhea" id="RHEA:50128"/>
        <dbReference type="ChEBI" id="CHEBI:15378"/>
        <dbReference type="ChEBI" id="CHEBI:57540"/>
        <dbReference type="ChEBI" id="CHEBI:57945"/>
        <dbReference type="ChEBI" id="CHEBI:132079"/>
        <dbReference type="ChEBI" id="CHEBI:132081"/>
    </reaction>
    <physiologicalReaction direction="left-to-right" evidence="14">
        <dbReference type="Rhea" id="RHEA:50129"/>
    </physiologicalReaction>
</comment>
<comment type="catalytic activity">
    <reaction evidence="9">
        <text>prostaglandin E1 + NAD(+) = 15-oxoprostaglandin E1 + NADH + H(+)</text>
        <dbReference type="Rhea" id="RHEA:16477"/>
        <dbReference type="ChEBI" id="CHEBI:15378"/>
        <dbReference type="ChEBI" id="CHEBI:57397"/>
        <dbReference type="ChEBI" id="CHEBI:57401"/>
        <dbReference type="ChEBI" id="CHEBI:57540"/>
        <dbReference type="ChEBI" id="CHEBI:57945"/>
    </reaction>
    <physiologicalReaction direction="left-to-right" evidence="9">
        <dbReference type="Rhea" id="RHEA:16478"/>
    </physiologicalReaction>
</comment>
<evidence type="ECO:0000256" key="16">
    <source>
        <dbReference type="ARBA" id="ARBA00048535"/>
    </source>
</evidence>
<comment type="catalytic activity">
    <reaction evidence="16">
        <text>lipoxin A4 + NAD(+) = 15-oxo-(5S,6R)-dihydroxy-(7E,9E,11Z,13E)-eicosatetraenoate + NADH + H(+)</text>
        <dbReference type="Rhea" id="RHEA:41572"/>
        <dbReference type="ChEBI" id="CHEBI:15378"/>
        <dbReference type="ChEBI" id="CHEBI:57540"/>
        <dbReference type="ChEBI" id="CHEBI:57945"/>
        <dbReference type="ChEBI" id="CHEBI:67026"/>
        <dbReference type="ChEBI" id="CHEBI:78311"/>
    </reaction>
    <physiologicalReaction direction="left-to-right" evidence="16">
        <dbReference type="Rhea" id="RHEA:41573"/>
    </physiologicalReaction>
</comment>
<keyword evidence="2" id="KW-0560">Oxidoreductase</keyword>
<sequence length="269" mass="28788">MCEVRGKIFLVTGSAGGIGAGVVRALAERGAKHIAILDVNVRDGKSLEKEINDKHGAKTAKFHKCDVTTTELDDAYDDTIKQFGYIDVVVNNAGIMNDGPDIYLKALNVNVNALIKSSLKAYHLMSKENGGRGGTIINVSSIVALMQSFLLPIYSASKSAVLQFSNCLGAEQNYARTGVRVVAVCYGTTDTNLINGTIGAVDKTMEAILPAALDKMPKQGVDDAVKGFLEAFEKCRSGDTWLISSRRPAEDITQTVKESYASLSKGVFS</sequence>
<evidence type="ECO:0000256" key="20">
    <source>
        <dbReference type="ARBA" id="ARBA00049151"/>
    </source>
</evidence>
<evidence type="ECO:0000256" key="2">
    <source>
        <dbReference type="ARBA" id="ARBA00023002"/>
    </source>
</evidence>
<evidence type="ECO:0000256" key="9">
    <source>
        <dbReference type="ARBA" id="ARBA00047325"/>
    </source>
</evidence>
<dbReference type="GO" id="GO:0047034">
    <property type="term" value="F:15-hydroxyicosatetraenoate dehydrogenase activity"/>
    <property type="evidence" value="ECO:0007669"/>
    <property type="project" value="UniProtKB-EC"/>
</dbReference>
<evidence type="ECO:0000256" key="8">
    <source>
        <dbReference type="ARBA" id="ARBA00045705"/>
    </source>
</evidence>
<comment type="catalytic activity">
    <reaction evidence="15">
        <text>resolvin D2 + NAD(+) = 7-oxoresolvin D2 + NADH + H(+)</text>
        <dbReference type="Rhea" id="RHEA:53584"/>
        <dbReference type="ChEBI" id="CHEBI:15378"/>
        <dbReference type="ChEBI" id="CHEBI:57540"/>
        <dbReference type="ChEBI" id="CHEBI:57945"/>
        <dbReference type="ChEBI" id="CHEBI:133367"/>
        <dbReference type="ChEBI" id="CHEBI:137497"/>
    </reaction>
    <physiologicalReaction direction="left-to-right" evidence="15">
        <dbReference type="Rhea" id="RHEA:53585"/>
    </physiologicalReaction>
</comment>
<evidence type="ECO:0000256" key="4">
    <source>
        <dbReference type="ARBA" id="ARBA00039060"/>
    </source>
</evidence>
<evidence type="ECO:0000256" key="3">
    <source>
        <dbReference type="ARBA" id="ARBA00038968"/>
    </source>
</evidence>
<comment type="function">
    <text evidence="8">Catalyzes the NAD-dependent dehydrogenation (oxidation) of a broad array of hydroxylated polyunsaturated fatty acids (mainly eicosanoids and docosanoids, including prostaglandins, lipoxins and resolvins), yielding their corresponding keto (oxo) metabolites. Decreases the levels of the pro-proliferative prostaglandins such as prostaglandin E2 (whose activity is increased in cancer because of an increase in the expression of cyclooxygenase 2) and generates oxo-fatty acid products that can profoundly influence cell function by abrogating pro-inflammatory cytokine expression. Converts resolvins E1, D1 and D2 to their oxo products, which represents a mode of resolvin inactivation. Resolvin E1 plays important roles during the resolution phase of acute inflammation, while resolvins D1 and D2 have a unique role in obesity-induced adipose inflammation.</text>
</comment>
<evidence type="ECO:0000256" key="14">
    <source>
        <dbReference type="ARBA" id="ARBA00048170"/>
    </source>
</evidence>
<dbReference type="PANTHER" id="PTHR44229:SF4">
    <property type="entry name" value="15-HYDROXYPROSTAGLANDIN DEHYDROGENASE [NAD(+)]"/>
    <property type="match status" value="1"/>
</dbReference>
<dbReference type="GO" id="GO:0005737">
    <property type="term" value="C:cytoplasm"/>
    <property type="evidence" value="ECO:0007669"/>
    <property type="project" value="TreeGrafter"/>
</dbReference>
<evidence type="ECO:0000256" key="21">
    <source>
        <dbReference type="ARBA" id="ARBA00049188"/>
    </source>
</evidence>
<evidence type="ECO:0000256" key="13">
    <source>
        <dbReference type="ARBA" id="ARBA00048144"/>
    </source>
</evidence>
<evidence type="ECO:0000313" key="23">
    <source>
        <dbReference type="EMBL" id="CAK1556075.1"/>
    </source>
</evidence>
<evidence type="ECO:0000313" key="24">
    <source>
        <dbReference type="Proteomes" id="UP001497472"/>
    </source>
</evidence>
<comment type="catalytic activity">
    <reaction evidence="21">
        <text>resolvin E1 + NAD(+) = 18-oxo-resolvin E1 + NADH + H(+)</text>
        <dbReference type="Rhea" id="RHEA:49244"/>
        <dbReference type="ChEBI" id="CHEBI:15378"/>
        <dbReference type="ChEBI" id="CHEBI:57540"/>
        <dbReference type="ChEBI" id="CHEBI:57945"/>
        <dbReference type="ChEBI" id="CHEBI:91000"/>
        <dbReference type="ChEBI" id="CHEBI:91001"/>
    </reaction>
    <physiologicalReaction direction="left-to-right" evidence="21">
        <dbReference type="Rhea" id="RHEA:49245"/>
    </physiologicalReaction>
</comment>
<comment type="caution">
    <text evidence="23">The sequence shown here is derived from an EMBL/GenBank/DDBJ whole genome shotgun (WGS) entry which is preliminary data.</text>
</comment>
<evidence type="ECO:0000256" key="11">
    <source>
        <dbReference type="ARBA" id="ARBA00048008"/>
    </source>
</evidence>
<dbReference type="EC" id="1.1.1.141" evidence="3"/>
<proteinExistence type="inferred from homology"/>
<comment type="catalytic activity">
    <reaction evidence="19">
        <text>resolvin D2 + NAD(+) = 16-oxoresolvin D2 + NADH + H(+)</text>
        <dbReference type="Rhea" id="RHEA:53588"/>
        <dbReference type="ChEBI" id="CHEBI:15378"/>
        <dbReference type="ChEBI" id="CHEBI:57540"/>
        <dbReference type="ChEBI" id="CHEBI:57945"/>
        <dbReference type="ChEBI" id="CHEBI:133367"/>
        <dbReference type="ChEBI" id="CHEBI:137498"/>
    </reaction>
    <physiologicalReaction direction="left-to-right" evidence="19">
        <dbReference type="Rhea" id="RHEA:53589"/>
    </physiologicalReaction>
</comment>
<comment type="catalytic activity">
    <reaction evidence="20">
        <text>(15S)-hydroxy-(5Z,8Z,11Z,13E)-eicosatetraenoate + NAD(+) = 15-oxo-(5Z,8Z,11Z,13E)-eicosatetraenoate + NADH + H(+)</text>
        <dbReference type="Rhea" id="RHEA:23260"/>
        <dbReference type="ChEBI" id="CHEBI:15378"/>
        <dbReference type="ChEBI" id="CHEBI:57409"/>
        <dbReference type="ChEBI" id="CHEBI:57410"/>
        <dbReference type="ChEBI" id="CHEBI:57540"/>
        <dbReference type="ChEBI" id="CHEBI:57945"/>
        <dbReference type="EC" id="1.1.1.232"/>
    </reaction>
    <physiologicalReaction direction="left-to-right" evidence="20">
        <dbReference type="Rhea" id="RHEA:23261"/>
    </physiologicalReaction>
</comment>
<dbReference type="InterPro" id="IPR002347">
    <property type="entry name" value="SDR_fam"/>
</dbReference>
<dbReference type="SUPFAM" id="SSF51735">
    <property type="entry name" value="NAD(P)-binding Rossmann-fold domains"/>
    <property type="match status" value="1"/>
</dbReference>
<evidence type="ECO:0000256" key="12">
    <source>
        <dbReference type="ARBA" id="ARBA00048140"/>
    </source>
</evidence>
<evidence type="ECO:0000256" key="19">
    <source>
        <dbReference type="ARBA" id="ARBA00048921"/>
    </source>
</evidence>
<evidence type="ECO:0000256" key="5">
    <source>
        <dbReference type="ARBA" id="ARBA00040276"/>
    </source>
</evidence>
<dbReference type="PROSITE" id="PS00061">
    <property type="entry name" value="ADH_SHORT"/>
    <property type="match status" value="1"/>
</dbReference>
<dbReference type="PANTHER" id="PTHR44229">
    <property type="entry name" value="15-HYDROXYPROSTAGLANDIN DEHYDROGENASE [NAD(+)]"/>
    <property type="match status" value="1"/>
</dbReference>
<comment type="catalytic activity">
    <reaction evidence="13">
        <text>(11R)-hydroxy-(5Z,8Z,12E,14Z)-eicosatetraenoate + NAD(+) = 11-oxo-(5Z,8Z,12E,14Z)-eicosatetraenoate + NADH + H(+)</text>
        <dbReference type="Rhea" id="RHEA:48640"/>
        <dbReference type="ChEBI" id="CHEBI:15378"/>
        <dbReference type="ChEBI" id="CHEBI:57540"/>
        <dbReference type="ChEBI" id="CHEBI:57945"/>
        <dbReference type="ChEBI" id="CHEBI:78836"/>
        <dbReference type="ChEBI" id="CHEBI:90697"/>
    </reaction>
    <physiologicalReaction direction="left-to-right" evidence="13">
        <dbReference type="Rhea" id="RHEA:48641"/>
    </physiologicalReaction>
</comment>
<dbReference type="AlphaFoldDB" id="A0AAV1K2R1"/>
<organism evidence="23 24">
    <name type="scientific">Leptosia nina</name>
    <dbReference type="NCBI Taxonomy" id="320188"/>
    <lineage>
        <taxon>Eukaryota</taxon>
        <taxon>Metazoa</taxon>
        <taxon>Ecdysozoa</taxon>
        <taxon>Arthropoda</taxon>
        <taxon>Hexapoda</taxon>
        <taxon>Insecta</taxon>
        <taxon>Pterygota</taxon>
        <taxon>Neoptera</taxon>
        <taxon>Endopterygota</taxon>
        <taxon>Lepidoptera</taxon>
        <taxon>Glossata</taxon>
        <taxon>Ditrysia</taxon>
        <taxon>Papilionoidea</taxon>
        <taxon>Pieridae</taxon>
        <taxon>Pierinae</taxon>
        <taxon>Leptosia</taxon>
    </lineage>
</organism>
<evidence type="ECO:0000256" key="15">
    <source>
        <dbReference type="ARBA" id="ARBA00048393"/>
    </source>
</evidence>
<reference evidence="23 24" key="1">
    <citation type="submission" date="2023-11" db="EMBL/GenBank/DDBJ databases">
        <authorList>
            <person name="Okamura Y."/>
        </authorList>
    </citation>
    <scope>NUCLEOTIDE SEQUENCE [LARGE SCALE GENOMIC DNA]</scope>
</reference>
<evidence type="ECO:0000256" key="6">
    <source>
        <dbReference type="ARBA" id="ARBA00041812"/>
    </source>
</evidence>
<protein>
    <recommendedName>
        <fullName evidence="5">15-hydroxyprostaglandin dehydrogenase [NAD(+)]</fullName>
        <ecNumber evidence="3">1.1.1.141</ecNumber>
        <ecNumber evidence="4">1.1.1.232</ecNumber>
    </recommendedName>
    <alternativeName>
        <fullName evidence="7">Eicosanoid/docosanoid dehydrogenase [NAD(+)]</fullName>
    </alternativeName>
    <alternativeName>
        <fullName evidence="6">Prostaglandin dehydrogenase 1</fullName>
    </alternativeName>
</protein>
<evidence type="ECO:0000256" key="17">
    <source>
        <dbReference type="ARBA" id="ARBA00048611"/>
    </source>
</evidence>
<comment type="catalytic activity">
    <reaction evidence="11">
        <text>14-hydroxy-(4Z,7Z,10Z,12E,16Z,19Z)-docosahexaenoate + NAD(+) = 14-oxo-(4Z,7Z,10Z,12E,16Z,19Z)-docosahexaenoate + NADH + H(+)</text>
        <dbReference type="Rhea" id="RHEA:48952"/>
        <dbReference type="ChEBI" id="CHEBI:15378"/>
        <dbReference type="ChEBI" id="CHEBI:57540"/>
        <dbReference type="ChEBI" id="CHEBI:57945"/>
        <dbReference type="ChEBI" id="CHEBI:90866"/>
        <dbReference type="ChEBI" id="CHEBI:90867"/>
    </reaction>
    <physiologicalReaction direction="left-to-right" evidence="11">
        <dbReference type="Rhea" id="RHEA:48953"/>
    </physiologicalReaction>
</comment>